<accession>A0ABV2EGL6</accession>
<sequence>MSLARRMMTSVGGITAPGQVEYGPTGPGVYHFTVPDGVFEINAVGIAAGLPGSNVSPFTGGTAGNLHWRNKIAVTPGEILEVLVGSSVRNASPIIPGLPATQTHIRRGTDYLIRAGRGSTLYHTTLGGGGGQGGSGGSGRDANGGCGGGGPGYMGMGGRGGNYLDTSSGQFPETDSGGGRGGDMNGVPTGWASSQGEGTGLLGRSADKTTSLGAKLYGAGAFADASYALNGGVRITWAGGREYPDRVPDLPSSEVALLISAAGYTGSLPAAFTVHGEGALPGDLALVYIQANGSGSIAGITGGDGGWLSSGQFRWKQLTEGDLDASEAGTLTISGSGASMSWAVLVYHGPRTIERRTTAFQAADDVVVPGFKKRVDCKCVIVIGTDPDAGAGAIPAPAGFTSRVSRAATPRYLIADIKPKAYVDDTPVTLTNMVATAGGSGALYELY</sequence>
<dbReference type="RefSeq" id="WP_354297321.1">
    <property type="nucleotide sequence ID" value="NZ_JBEPLU010000001.1"/>
</dbReference>
<evidence type="ECO:0000256" key="1">
    <source>
        <dbReference type="SAM" id="MobiDB-lite"/>
    </source>
</evidence>
<organism evidence="2 3">
    <name type="scientific">Phenylobacterium koreense</name>
    <dbReference type="NCBI Taxonomy" id="266125"/>
    <lineage>
        <taxon>Bacteria</taxon>
        <taxon>Pseudomonadati</taxon>
        <taxon>Pseudomonadota</taxon>
        <taxon>Alphaproteobacteria</taxon>
        <taxon>Caulobacterales</taxon>
        <taxon>Caulobacteraceae</taxon>
        <taxon>Phenylobacterium</taxon>
    </lineage>
</organism>
<evidence type="ECO:0000313" key="3">
    <source>
        <dbReference type="Proteomes" id="UP001549110"/>
    </source>
</evidence>
<dbReference type="EMBL" id="JBEPLU010000001">
    <property type="protein sequence ID" value="MET3526185.1"/>
    <property type="molecule type" value="Genomic_DNA"/>
</dbReference>
<comment type="caution">
    <text evidence="2">The sequence shown here is derived from an EMBL/GenBank/DDBJ whole genome shotgun (WGS) entry which is preliminary data.</text>
</comment>
<feature type="compositionally biased region" description="Polar residues" evidence="1">
    <location>
        <begin position="164"/>
        <end position="173"/>
    </location>
</feature>
<name>A0ABV2EGL6_9CAUL</name>
<gene>
    <name evidence="2" type="ORF">ABID41_001280</name>
</gene>
<protein>
    <submittedName>
        <fullName evidence="2">Uncharacterized protein</fullName>
    </submittedName>
</protein>
<evidence type="ECO:0000313" key="2">
    <source>
        <dbReference type="EMBL" id="MET3526185.1"/>
    </source>
</evidence>
<feature type="region of interest" description="Disordered" evidence="1">
    <location>
        <begin position="157"/>
        <end position="187"/>
    </location>
</feature>
<keyword evidence="3" id="KW-1185">Reference proteome</keyword>
<proteinExistence type="predicted"/>
<reference evidence="2 3" key="1">
    <citation type="submission" date="2024-06" db="EMBL/GenBank/DDBJ databases">
        <title>Genomic Encyclopedia of Type Strains, Phase IV (KMG-IV): sequencing the most valuable type-strain genomes for metagenomic binning, comparative biology and taxonomic classification.</title>
        <authorList>
            <person name="Goeker M."/>
        </authorList>
    </citation>
    <scope>NUCLEOTIDE SEQUENCE [LARGE SCALE GENOMIC DNA]</scope>
    <source>
        <strain evidence="2 3">DSM 17809</strain>
    </source>
</reference>
<dbReference type="Proteomes" id="UP001549110">
    <property type="component" value="Unassembled WGS sequence"/>
</dbReference>